<dbReference type="KEGG" id="pht:BLM14_11945"/>
<reference evidence="7" key="1">
    <citation type="journal article" date="2017" name="Int J Environ Stud">
        <title>Does the Miocene-Pliocene relict legume Oxytropis triphylla form nitrogen-fixing nodules with a combination of bacterial strains?</title>
        <authorList>
            <person name="Safronova V."/>
            <person name="Belimov A."/>
            <person name="Sazanova A."/>
            <person name="Kuznetsova I."/>
            <person name="Popova J."/>
            <person name="Andronov E."/>
            <person name="Verkhozina A."/>
            <person name="Tikhonovich I."/>
        </authorList>
    </citation>
    <scope>NUCLEOTIDE SEQUENCE [LARGE SCALE GENOMIC DNA]</scope>
    <source>
        <strain evidence="7">Tri-38</strain>
    </source>
</reference>
<dbReference type="PANTHER" id="PTHR30231">
    <property type="entry name" value="DNA POLYMERASE III SUBUNIT EPSILON"/>
    <property type="match status" value="1"/>
</dbReference>
<dbReference type="InterPro" id="IPR012337">
    <property type="entry name" value="RNaseH-like_sf"/>
</dbReference>
<dbReference type="GO" id="GO:0003676">
    <property type="term" value="F:nucleic acid binding"/>
    <property type="evidence" value="ECO:0007669"/>
    <property type="project" value="InterPro"/>
</dbReference>
<evidence type="ECO:0000259" key="5">
    <source>
        <dbReference type="SMART" id="SM00479"/>
    </source>
</evidence>
<accession>A0A2N9VQR3</accession>
<protein>
    <submittedName>
        <fullName evidence="6">DNA polymerase III subunit epsilon</fullName>
    </submittedName>
</protein>
<dbReference type="InterPro" id="IPR036397">
    <property type="entry name" value="RNaseH_sf"/>
</dbReference>
<dbReference type="AlphaFoldDB" id="A0A2N9VQR3"/>
<dbReference type="Gene3D" id="3.30.420.10">
    <property type="entry name" value="Ribonuclease H-like superfamily/Ribonuclease H"/>
    <property type="match status" value="1"/>
</dbReference>
<organism evidence="6 7">
    <name type="scientific">Phyllobacterium zundukense</name>
    <dbReference type="NCBI Taxonomy" id="1867719"/>
    <lineage>
        <taxon>Bacteria</taxon>
        <taxon>Pseudomonadati</taxon>
        <taxon>Pseudomonadota</taxon>
        <taxon>Alphaproteobacteria</taxon>
        <taxon>Hyphomicrobiales</taxon>
        <taxon>Phyllobacteriaceae</taxon>
        <taxon>Phyllobacterium</taxon>
    </lineage>
</organism>
<evidence type="ECO:0000313" key="7">
    <source>
        <dbReference type="Proteomes" id="UP000232163"/>
    </source>
</evidence>
<dbReference type="GO" id="GO:0008408">
    <property type="term" value="F:3'-5' exonuclease activity"/>
    <property type="evidence" value="ECO:0007669"/>
    <property type="project" value="TreeGrafter"/>
</dbReference>
<evidence type="ECO:0000256" key="1">
    <source>
        <dbReference type="ARBA" id="ARBA00022722"/>
    </source>
</evidence>
<dbReference type="InterPro" id="IPR013520">
    <property type="entry name" value="Ribonucl_H"/>
</dbReference>
<evidence type="ECO:0000256" key="3">
    <source>
        <dbReference type="ARBA" id="ARBA00022839"/>
    </source>
</evidence>
<gene>
    <name evidence="6" type="ORF">B5P45_22385</name>
</gene>
<proteinExistence type="predicted"/>
<dbReference type="Proteomes" id="UP000232163">
    <property type="component" value="Unassembled WGS sequence"/>
</dbReference>
<evidence type="ECO:0000313" key="6">
    <source>
        <dbReference type="EMBL" id="PIO41831.1"/>
    </source>
</evidence>
<dbReference type="SUPFAM" id="SSF53098">
    <property type="entry name" value="Ribonuclease H-like"/>
    <property type="match status" value="1"/>
</dbReference>
<comment type="caution">
    <text evidence="6">The sequence shown here is derived from an EMBL/GenBank/DDBJ whole genome shotgun (WGS) entry which is preliminary data.</text>
</comment>
<keyword evidence="1" id="KW-0540">Nuclease</keyword>
<dbReference type="SMART" id="SM00479">
    <property type="entry name" value="EXOIII"/>
    <property type="match status" value="1"/>
</dbReference>
<dbReference type="PANTHER" id="PTHR30231:SF4">
    <property type="entry name" value="PROTEIN NEN2"/>
    <property type="match status" value="1"/>
</dbReference>
<dbReference type="OrthoDB" id="9804290at2"/>
<keyword evidence="3" id="KW-0269">Exonuclease</keyword>
<dbReference type="Pfam" id="PF00929">
    <property type="entry name" value="RNase_T"/>
    <property type="match status" value="1"/>
</dbReference>
<dbReference type="GO" id="GO:0006259">
    <property type="term" value="P:DNA metabolic process"/>
    <property type="evidence" value="ECO:0007669"/>
    <property type="project" value="UniProtKB-ARBA"/>
</dbReference>
<evidence type="ECO:0000256" key="4">
    <source>
        <dbReference type="SAM" id="MobiDB-lite"/>
    </source>
</evidence>
<dbReference type="EMBL" id="MZMT01000053">
    <property type="protein sequence ID" value="PIO41831.1"/>
    <property type="molecule type" value="Genomic_DNA"/>
</dbReference>
<evidence type="ECO:0000256" key="2">
    <source>
        <dbReference type="ARBA" id="ARBA00022801"/>
    </source>
</evidence>
<name>A0A2N9VQR3_9HYPH</name>
<keyword evidence="7" id="KW-1185">Reference proteome</keyword>
<sequence length="242" mass="27686">MRRAFNMSIPAVHTRKKRVIVLDTETTGALPWDRIVTLGAVRLEGDELDRQSLYLIFDPRRDSHPAAIQSHGYDDWMTRFQDLFSDLAPRIHAWLSWADEIVMHGCIFDMQYLQRELCQASVAELTQPTFCTMERAVELWGRESADLDECLKRIGKSRIYRIHGALEDAYLTAALYLHQIGSKRPIARVNSWSPPKNLKPHPPRPPGKLPRRTEKKRLGTIEDAHLILSQGPARASGLLIET</sequence>
<feature type="domain" description="Exonuclease" evidence="5">
    <location>
        <begin position="18"/>
        <end position="185"/>
    </location>
</feature>
<keyword evidence="2" id="KW-0378">Hydrolase</keyword>
<feature type="region of interest" description="Disordered" evidence="4">
    <location>
        <begin position="191"/>
        <end position="212"/>
    </location>
</feature>
<dbReference type="CDD" id="cd06127">
    <property type="entry name" value="DEDDh"/>
    <property type="match status" value="1"/>
</dbReference>